<gene>
    <name evidence="2" type="ORF">PF007_g28468</name>
</gene>
<dbReference type="EMBL" id="QXFZ01003933">
    <property type="protein sequence ID" value="KAE9066442.1"/>
    <property type="molecule type" value="Genomic_DNA"/>
</dbReference>
<dbReference type="Proteomes" id="UP000441208">
    <property type="component" value="Unassembled WGS sequence"/>
</dbReference>
<feature type="compositionally biased region" description="Polar residues" evidence="1">
    <location>
        <begin position="31"/>
        <end position="41"/>
    </location>
</feature>
<feature type="region of interest" description="Disordered" evidence="1">
    <location>
        <begin position="72"/>
        <end position="91"/>
    </location>
</feature>
<feature type="compositionally biased region" description="Acidic residues" evidence="1">
    <location>
        <begin position="1"/>
        <end position="12"/>
    </location>
</feature>
<comment type="caution">
    <text evidence="2">The sequence shown here is derived from an EMBL/GenBank/DDBJ whole genome shotgun (WGS) entry which is preliminary data.</text>
</comment>
<evidence type="ECO:0008006" key="4">
    <source>
        <dbReference type="Google" id="ProtNLM"/>
    </source>
</evidence>
<proteinExistence type="predicted"/>
<evidence type="ECO:0000256" key="1">
    <source>
        <dbReference type="SAM" id="MobiDB-lite"/>
    </source>
</evidence>
<organism evidence="2 3">
    <name type="scientific">Phytophthora fragariae</name>
    <dbReference type="NCBI Taxonomy" id="53985"/>
    <lineage>
        <taxon>Eukaryota</taxon>
        <taxon>Sar</taxon>
        <taxon>Stramenopiles</taxon>
        <taxon>Oomycota</taxon>
        <taxon>Peronosporomycetes</taxon>
        <taxon>Peronosporales</taxon>
        <taxon>Peronosporaceae</taxon>
        <taxon>Phytophthora</taxon>
    </lineage>
</organism>
<feature type="region of interest" description="Disordered" evidence="1">
    <location>
        <begin position="1"/>
        <end position="46"/>
    </location>
</feature>
<protein>
    <recommendedName>
        <fullName evidence="4">OTU domain-containing protein</fullName>
    </recommendedName>
</protein>
<name>A0A6A3Q0N4_9STRA</name>
<evidence type="ECO:0000313" key="2">
    <source>
        <dbReference type="EMBL" id="KAE9066442.1"/>
    </source>
</evidence>
<reference evidence="2 3" key="1">
    <citation type="submission" date="2018-08" db="EMBL/GenBank/DDBJ databases">
        <title>Genomic investigation of the strawberry pathogen Phytophthora fragariae indicates pathogenicity is determined by transcriptional variation in three key races.</title>
        <authorList>
            <person name="Adams T.M."/>
            <person name="Armitage A.D."/>
            <person name="Sobczyk M.K."/>
            <person name="Bates H.J."/>
            <person name="Dunwell J.M."/>
            <person name="Nellist C.F."/>
            <person name="Harrison R.J."/>
        </authorList>
    </citation>
    <scope>NUCLEOTIDE SEQUENCE [LARGE SCALE GENOMIC DNA]</scope>
    <source>
        <strain evidence="2 3">NOV-71</strain>
    </source>
</reference>
<accession>A0A6A3Q0N4</accession>
<sequence>MSDIEISADDPELPTSVEEATRSDGVGTHQGRASPTFQPDTPSGMEVESKVEPAHTQTVALVQTTLATYIQSDGPRPSAQVPVETTASHESEEIVPATLDSQQEFTMGRPHVGGEVGDEDLPIQAAHFLSSFDGCEVAVEGNGQCAMLAFYASISNNSTRTLKNTAATTTQASEVKRGVYALMMANLRHDVELGLIDPVAVYHEHYPDHPFYDSKEAATSALFTHYAQERDRPTNVRVPSSFWAGPNELRAMAQYLRDPFIVLDVNRSGDAQVQRYTYKMHWLTNGDDHESGCYEALSGRQARDYLHACWNLHVLPYFMIRNVSERHFYGVMHGERFVRWRAEGDPGYAAKVSDSYEWKQAVNYLAPEEDTDPDSLNKLADLNNVNAVLIKRITMRERLNVVHARLGLPTLDAIGYDDEADLEETIAYEERTLHEALGIDQYASGSQTSHDGMSMEVPLPKRYPRASTGEMVEHAYFRLLRAPEGEEIDPDDFAQYRLVTAANMEAFQRWCSLFRPRLQIPSTKRRSNPRHIAAWLLGNIDALRHLFAFLPYPELEAKQWTLADLTKWGWIEVYREQTDAIWRITQDEAIRQDVRDYALNGTMQSARDRSRPVMHWPATANVGPDFDEL</sequence>
<evidence type="ECO:0000313" key="3">
    <source>
        <dbReference type="Proteomes" id="UP000441208"/>
    </source>
</evidence>
<dbReference type="AlphaFoldDB" id="A0A6A3Q0N4"/>